<keyword evidence="3" id="KW-1185">Reference proteome</keyword>
<dbReference type="EMBL" id="CP063845">
    <property type="protein sequence ID" value="UFP95918.1"/>
    <property type="molecule type" value="Genomic_DNA"/>
</dbReference>
<feature type="transmembrane region" description="Helical" evidence="1">
    <location>
        <begin position="45"/>
        <end position="72"/>
    </location>
</feature>
<keyword evidence="1" id="KW-0472">Membrane</keyword>
<name>A0ABY3PQC9_9CYAN</name>
<dbReference type="Proteomes" id="UP001054846">
    <property type="component" value="Chromosome"/>
</dbReference>
<feature type="transmembrane region" description="Helical" evidence="1">
    <location>
        <begin position="12"/>
        <end position="33"/>
    </location>
</feature>
<reference evidence="2 3" key="1">
    <citation type="journal article" date="2021" name="Genome Biol. Evol.">
        <title>Complete Genome Sequencing of a Novel Gloeobacter Species from a Waterfall Cave in Mexico.</title>
        <authorList>
            <person name="Saw J.H."/>
            <person name="Cardona T."/>
            <person name="Montejano G."/>
        </authorList>
    </citation>
    <scope>NUCLEOTIDE SEQUENCE [LARGE SCALE GENOMIC DNA]</scope>
    <source>
        <strain evidence="2">MG652769</strain>
    </source>
</reference>
<evidence type="ECO:0000313" key="2">
    <source>
        <dbReference type="EMBL" id="UFP95918.1"/>
    </source>
</evidence>
<feature type="transmembrane region" description="Helical" evidence="1">
    <location>
        <begin position="126"/>
        <end position="147"/>
    </location>
</feature>
<keyword evidence="1" id="KW-1133">Transmembrane helix</keyword>
<keyword evidence="1" id="KW-0812">Transmembrane</keyword>
<evidence type="ECO:0000313" key="3">
    <source>
        <dbReference type="Proteomes" id="UP001054846"/>
    </source>
</evidence>
<dbReference type="RefSeq" id="WP_230843150.1">
    <property type="nucleotide sequence ID" value="NZ_CP063845.1"/>
</dbReference>
<proteinExistence type="predicted"/>
<gene>
    <name evidence="2" type="ORF">ISF26_06765</name>
</gene>
<evidence type="ECO:0000256" key="1">
    <source>
        <dbReference type="SAM" id="Phobius"/>
    </source>
</evidence>
<accession>A0ABY3PQC9</accession>
<feature type="transmembrane region" description="Helical" evidence="1">
    <location>
        <begin position="84"/>
        <end position="105"/>
    </location>
</feature>
<organism evidence="2 3">
    <name type="scientific">Gloeobacter morelensis MG652769</name>
    <dbReference type="NCBI Taxonomy" id="2781736"/>
    <lineage>
        <taxon>Bacteria</taxon>
        <taxon>Bacillati</taxon>
        <taxon>Cyanobacteriota</taxon>
        <taxon>Cyanophyceae</taxon>
        <taxon>Gloeobacterales</taxon>
        <taxon>Gloeobacteraceae</taxon>
        <taxon>Gloeobacter</taxon>
        <taxon>Gloeobacter morelensis</taxon>
    </lineage>
</organism>
<protein>
    <submittedName>
        <fullName evidence="2">Uncharacterized protein</fullName>
    </submittedName>
</protein>
<sequence>MDELLRSLWTVMFFVVWLSVPVGIVCGLIFWWVRPLRFLCPYLVLAPVSGVVAVLCMHGVPDLLAGVLAFGIPGQNDFYLSWDSPLKVCWCLFCWVLGIFGALMWGNSINRNSGLQTLNLRPFREMASWAFAIVIGITTVGLLPAVLQSVPYLLDGPKILEHKANVAAEGKPYCIVDYRVQPVVNFERLNLLDAVYQAVAWKLGLPNDVLESGGFMDIYSRSIHFGIVTENAACIWSFDRQAFVANNVYSSFGPNTLKRTIDRCFHPQVPGPSAAGTSIIFGDN</sequence>